<dbReference type="OrthoDB" id="1676101at2759"/>
<name>A0A2U1LNE0_ARTAN</name>
<reference evidence="1 2" key="1">
    <citation type="journal article" date="2018" name="Mol. Plant">
        <title>The genome of Artemisia annua provides insight into the evolution of Asteraceae family and artemisinin biosynthesis.</title>
        <authorList>
            <person name="Shen Q."/>
            <person name="Zhang L."/>
            <person name="Liao Z."/>
            <person name="Wang S."/>
            <person name="Yan T."/>
            <person name="Shi P."/>
            <person name="Liu M."/>
            <person name="Fu X."/>
            <person name="Pan Q."/>
            <person name="Wang Y."/>
            <person name="Lv Z."/>
            <person name="Lu X."/>
            <person name="Zhang F."/>
            <person name="Jiang W."/>
            <person name="Ma Y."/>
            <person name="Chen M."/>
            <person name="Hao X."/>
            <person name="Li L."/>
            <person name="Tang Y."/>
            <person name="Lv G."/>
            <person name="Zhou Y."/>
            <person name="Sun X."/>
            <person name="Brodelius P.E."/>
            <person name="Rose J.K.C."/>
            <person name="Tang K."/>
        </authorList>
    </citation>
    <scope>NUCLEOTIDE SEQUENCE [LARGE SCALE GENOMIC DNA]</scope>
    <source>
        <strain evidence="2">cv. Huhao1</strain>
        <tissue evidence="1">Leaf</tissue>
    </source>
</reference>
<accession>A0A2U1LNE0</accession>
<keyword evidence="2" id="KW-1185">Reference proteome</keyword>
<evidence type="ECO:0000313" key="2">
    <source>
        <dbReference type="Proteomes" id="UP000245207"/>
    </source>
</evidence>
<dbReference type="EMBL" id="PKPP01008501">
    <property type="protein sequence ID" value="PWA50517.1"/>
    <property type="molecule type" value="Genomic_DNA"/>
</dbReference>
<gene>
    <name evidence="1" type="ORF">CTI12_AA471830</name>
</gene>
<dbReference type="AlphaFoldDB" id="A0A2U1LNE0"/>
<dbReference type="Proteomes" id="UP000245207">
    <property type="component" value="Unassembled WGS sequence"/>
</dbReference>
<comment type="caution">
    <text evidence="1">The sequence shown here is derived from an EMBL/GenBank/DDBJ whole genome shotgun (WGS) entry which is preliminary data.</text>
</comment>
<proteinExistence type="predicted"/>
<sequence>MDQLMGKFGSYWLGNKANKELNSVGDDINWNLNLEIVTKTTGHSYYSVSDSRESDMKIIQPNLPKTVHIQNVSCF</sequence>
<organism evidence="1 2">
    <name type="scientific">Artemisia annua</name>
    <name type="common">Sweet wormwood</name>
    <dbReference type="NCBI Taxonomy" id="35608"/>
    <lineage>
        <taxon>Eukaryota</taxon>
        <taxon>Viridiplantae</taxon>
        <taxon>Streptophyta</taxon>
        <taxon>Embryophyta</taxon>
        <taxon>Tracheophyta</taxon>
        <taxon>Spermatophyta</taxon>
        <taxon>Magnoliopsida</taxon>
        <taxon>eudicotyledons</taxon>
        <taxon>Gunneridae</taxon>
        <taxon>Pentapetalae</taxon>
        <taxon>asterids</taxon>
        <taxon>campanulids</taxon>
        <taxon>Asterales</taxon>
        <taxon>Asteraceae</taxon>
        <taxon>Asteroideae</taxon>
        <taxon>Anthemideae</taxon>
        <taxon>Artemisiinae</taxon>
        <taxon>Artemisia</taxon>
    </lineage>
</organism>
<protein>
    <submittedName>
        <fullName evidence="1">Uncharacterized protein</fullName>
    </submittedName>
</protein>
<evidence type="ECO:0000313" key="1">
    <source>
        <dbReference type="EMBL" id="PWA50517.1"/>
    </source>
</evidence>